<dbReference type="RefSeq" id="WP_183463672.1">
    <property type="nucleotide sequence ID" value="NZ_JACHWZ010000031.1"/>
</dbReference>
<evidence type="ECO:0000313" key="12">
    <source>
        <dbReference type="Proteomes" id="UP000535937"/>
    </source>
</evidence>
<dbReference type="Pfam" id="PF14200">
    <property type="entry name" value="RicinB_lectin_2"/>
    <property type="match status" value="2"/>
</dbReference>
<dbReference type="GO" id="GO:0000272">
    <property type="term" value="P:polysaccharide catabolic process"/>
    <property type="evidence" value="ECO:0007669"/>
    <property type="project" value="UniProtKB-KW"/>
</dbReference>
<dbReference type="InterPro" id="IPR045032">
    <property type="entry name" value="PEL"/>
</dbReference>
<proteinExistence type="inferred from homology"/>
<keyword evidence="7" id="KW-0624">Polysaccharide degradation</keyword>
<dbReference type="InterPro" id="IPR035992">
    <property type="entry name" value="Ricin_B-like_lectins"/>
</dbReference>
<evidence type="ECO:0000256" key="4">
    <source>
        <dbReference type="ARBA" id="ARBA00036818"/>
    </source>
</evidence>
<dbReference type="SUPFAM" id="SSF51126">
    <property type="entry name" value="Pectin lyase-like"/>
    <property type="match status" value="1"/>
</dbReference>
<feature type="domain" description="Ricin B lectin" evidence="9">
    <location>
        <begin position="39"/>
        <end position="174"/>
    </location>
</feature>
<dbReference type="PROSITE" id="PS50231">
    <property type="entry name" value="RICIN_B_LECTIN"/>
    <property type="match status" value="1"/>
</dbReference>
<keyword evidence="12" id="KW-1185">Reference proteome</keyword>
<evidence type="ECO:0000256" key="1">
    <source>
        <dbReference type="ARBA" id="ARBA00023157"/>
    </source>
</evidence>
<evidence type="ECO:0000259" key="9">
    <source>
        <dbReference type="SMART" id="SM00458"/>
    </source>
</evidence>
<accession>A0A7W4WFX5</accession>
<dbReference type="Gene3D" id="2.80.10.50">
    <property type="match status" value="3"/>
</dbReference>
<dbReference type="AlphaFoldDB" id="A0A7W4WFX5"/>
<evidence type="ECO:0000256" key="3">
    <source>
        <dbReference type="ARBA" id="ARBA00023239"/>
    </source>
</evidence>
<keyword evidence="8" id="KW-0732">Signal</keyword>
<evidence type="ECO:0000256" key="6">
    <source>
        <dbReference type="ARBA" id="ARBA00039082"/>
    </source>
</evidence>
<feature type="domain" description="Pectate lyase" evidence="10">
    <location>
        <begin position="258"/>
        <end position="464"/>
    </location>
</feature>
<dbReference type="EC" id="4.2.2.10" evidence="6"/>
<organism evidence="11 12">
    <name type="scientific">Microbulbifer rhizosphaerae</name>
    <dbReference type="NCBI Taxonomy" id="1562603"/>
    <lineage>
        <taxon>Bacteria</taxon>
        <taxon>Pseudomonadati</taxon>
        <taxon>Pseudomonadota</taxon>
        <taxon>Gammaproteobacteria</taxon>
        <taxon>Cellvibrionales</taxon>
        <taxon>Microbulbiferaceae</taxon>
        <taxon>Microbulbifer</taxon>
    </lineage>
</organism>
<name>A0A7W4WFX5_9GAMM</name>
<dbReference type="SMART" id="SM00656">
    <property type="entry name" value="Amb_all"/>
    <property type="match status" value="1"/>
</dbReference>
<evidence type="ECO:0000259" key="10">
    <source>
        <dbReference type="SMART" id="SM00656"/>
    </source>
</evidence>
<gene>
    <name evidence="11" type="ORF">FHS09_004326</name>
</gene>
<dbReference type="EMBL" id="JACHWZ010000031">
    <property type="protein sequence ID" value="MBB3063468.1"/>
    <property type="molecule type" value="Genomic_DNA"/>
</dbReference>
<dbReference type="SUPFAM" id="SSF50370">
    <property type="entry name" value="Ricin B-like lectins"/>
    <property type="match status" value="1"/>
</dbReference>
<dbReference type="GO" id="GO:0030570">
    <property type="term" value="F:pectate lyase activity"/>
    <property type="evidence" value="ECO:0007669"/>
    <property type="project" value="InterPro"/>
</dbReference>
<evidence type="ECO:0000313" key="11">
    <source>
        <dbReference type="EMBL" id="MBB3063468.1"/>
    </source>
</evidence>
<comment type="catalytic activity">
    <reaction evidence="4">
        <text>Eliminative cleavage of (1-&gt;4)-alpha-D-galacturonan methyl ester to give oligosaccharides with 4-deoxy-6-O-methyl-alpha-D-galact-4-enuronosyl groups at their non-reducing ends.</text>
        <dbReference type="EC" id="4.2.2.10"/>
    </reaction>
</comment>
<dbReference type="Pfam" id="PF00544">
    <property type="entry name" value="Pectate_lyase_4"/>
    <property type="match status" value="1"/>
</dbReference>
<reference evidence="11 12" key="1">
    <citation type="submission" date="2020-08" db="EMBL/GenBank/DDBJ databases">
        <title>Genomic Encyclopedia of Type Strains, Phase III (KMG-III): the genomes of soil and plant-associated and newly described type strains.</title>
        <authorList>
            <person name="Whitman W."/>
        </authorList>
    </citation>
    <scope>NUCLEOTIDE SEQUENCE [LARGE SCALE GENOMIC DNA]</scope>
    <source>
        <strain evidence="11 12">CECT 8799</strain>
    </source>
</reference>
<keyword evidence="7" id="KW-0119">Carbohydrate metabolism</keyword>
<dbReference type="SMART" id="SM00458">
    <property type="entry name" value="RICIN"/>
    <property type="match status" value="1"/>
</dbReference>
<evidence type="ECO:0000256" key="7">
    <source>
        <dbReference type="RuleBase" id="RU361173"/>
    </source>
</evidence>
<dbReference type="InterPro" id="IPR011050">
    <property type="entry name" value="Pectin_lyase_fold/virulence"/>
</dbReference>
<keyword evidence="7" id="KW-0964">Secreted</keyword>
<evidence type="ECO:0000256" key="2">
    <source>
        <dbReference type="ARBA" id="ARBA00023180"/>
    </source>
</evidence>
<dbReference type="Proteomes" id="UP000535937">
    <property type="component" value="Unassembled WGS sequence"/>
</dbReference>
<sequence>MNSIKMLEGRTWLLGLAALVALAASDVRADNCDAPPTSGDAYKLVNRGSGYALDVAGKSSEDEANVLQWSEHTDTNQQFLATDLGNGYWSLLAVHSGSSLEVADSSSSDGANVQQMTYNSASNQQWQFKKSSSGGFAVVARHSGKPITAESSSRGANVSQTSLSGDSLQRWYFNPVDGNCDGPTGFAAQSGSDGLTTTTGGGNATPVTVTSCSALKTALEAEGAAVVQVPDNTTIDCLVENGTPIQVCQIACPDYQDPGEFTLRVPGSGQKCTDLDSDTDETVTSYRFDTNIRVADNKTLVGLGANSRIEGASLNLTDSKNVIVRNLSIANVNPHLVEAGDGITVDNASHVWIDHVAFSMISDGHVDTTNSENVTMSWNHFDGRNNYVCANQHWYVALVGDSQVSYHHNFFDYTGGRNPKVDGSTSRAHLYNNYYKKITYFGISTNDNAHALVEANNFDDTRSPHWNVSGFMSASGNVYTGRSATDEERDSGDSVFGDVSLYNYTLDDANNLPTQLEGGTGPQ</sequence>
<dbReference type="PANTHER" id="PTHR31683:SF67">
    <property type="entry name" value="PECTIN LYASE F-RELATED"/>
    <property type="match status" value="1"/>
</dbReference>
<protein>
    <recommendedName>
        <fullName evidence="6">pectin lyase</fullName>
        <ecNumber evidence="6">4.2.2.10</ecNumber>
    </recommendedName>
</protein>
<comment type="subcellular location">
    <subcellularLocation>
        <location evidence="7">Secreted</location>
    </subcellularLocation>
</comment>
<dbReference type="CDD" id="cd00161">
    <property type="entry name" value="beta-trefoil_Ricin-like"/>
    <property type="match status" value="1"/>
</dbReference>
<evidence type="ECO:0000256" key="8">
    <source>
        <dbReference type="SAM" id="SignalP"/>
    </source>
</evidence>
<dbReference type="InterPro" id="IPR012334">
    <property type="entry name" value="Pectin_lyas_fold"/>
</dbReference>
<feature type="signal peptide" evidence="8">
    <location>
        <begin position="1"/>
        <end position="29"/>
    </location>
</feature>
<comment type="similarity">
    <text evidence="7">Belongs to the polysaccharide lyase 1 family.</text>
</comment>
<dbReference type="GO" id="GO:0005576">
    <property type="term" value="C:extracellular region"/>
    <property type="evidence" value="ECO:0007669"/>
    <property type="project" value="UniProtKB-SubCell"/>
</dbReference>
<keyword evidence="3 7" id="KW-0456">Lyase</keyword>
<keyword evidence="2" id="KW-0325">Glycoprotein</keyword>
<comment type="caution">
    <text evidence="11">The sequence shown here is derived from an EMBL/GenBank/DDBJ whole genome shotgun (WGS) entry which is preliminary data.</text>
</comment>
<keyword evidence="1" id="KW-1015">Disulfide bond</keyword>
<comment type="function">
    <text evidence="5">Pectinolytic enzymes consist of four classes of enzymes: pectin lyase, polygalacturonase, pectin methylesterase and rhamnogalacturonase. Among pectinolytic enzymes, pectin lyase is the most important in depolymerization of pectin, since it cleaves internal glycosidic bonds of highly methylated pectins.</text>
</comment>
<feature type="chain" id="PRO_5031139497" description="pectin lyase" evidence="8">
    <location>
        <begin position="30"/>
        <end position="523"/>
    </location>
</feature>
<dbReference type="InterPro" id="IPR002022">
    <property type="entry name" value="Pec_lyase"/>
</dbReference>
<dbReference type="Gene3D" id="2.160.20.10">
    <property type="entry name" value="Single-stranded right-handed beta-helix, Pectin lyase-like"/>
    <property type="match status" value="1"/>
</dbReference>
<dbReference type="GO" id="GO:0047490">
    <property type="term" value="F:pectin lyase activity"/>
    <property type="evidence" value="ECO:0007669"/>
    <property type="project" value="UniProtKB-EC"/>
</dbReference>
<dbReference type="PANTHER" id="PTHR31683">
    <property type="entry name" value="PECTATE LYASE 18-RELATED"/>
    <property type="match status" value="1"/>
</dbReference>
<dbReference type="InterPro" id="IPR000772">
    <property type="entry name" value="Ricin_B_lectin"/>
</dbReference>
<evidence type="ECO:0000256" key="5">
    <source>
        <dbReference type="ARBA" id="ARBA00037631"/>
    </source>
</evidence>